<sequence length="705" mass="74782">MSNYSKSQQGAATILMVLLVGFALISSILGTAYYLRMQQQVAMASHALTNAQQGAWAGVEVVRQYLEKNITQIAKETAPVSLSINSKGANQITAKITNITGPTNNQYKITAQIQNNNKAAKSTSTIEVVYNVNVGSSGGEKISWNTDNAMDIHSKLTIVGGVKLIGESNLDNDEDKYVTVNVDGAVDGTAGNGLTGIDILNATGDVSLGSSSQFKKIYSNGDIYLTGSAAATVLASAGKTIQIDSGEAGIQGKLYANGDIIINNGITDSAYSLCNIYVKDKSPTIKTLLQAGGATSVDYCNEKNKKFIDNDTIESGKLGNVNLEAVKSVSDSPFSVLSTHSIITKAWITIDSLKTQGELICGGGGFNGYKSLIANSWSTCSNLSIAQWDGSSLFTPEGAQKVVSMVAPKIDANDYKTEANYIFSLEEDNTVKVTLQNMSNTNLNGKTYYSGLYNGIGGYLCENKDCTTTPIAKISSITWGYQTIKYDGSKWIVNANNNSGHDIKSKDTPSIPVLSPGILFFDGDIEIGAGSFINSFIVTGDITFNNSGTAIYAPNYAGRSQICTMTYYPTSAYPYLKPSESQLCIPLKNDKGEDQVAYSSGNIALLAGSYKSDGTYQGGNITLSNAYIYGNIIAGNHFYTTASTNYVVGGILAALLSGDGSSNFGNALTVDLSNISTHSDFISGTPIIVNGDPTVTAKIKWARYL</sequence>
<keyword evidence="1" id="KW-0472">Membrane</keyword>
<protein>
    <recommendedName>
        <fullName evidence="4">DUF342 domain-containing protein</fullName>
    </recommendedName>
</protein>
<feature type="transmembrane region" description="Helical" evidence="1">
    <location>
        <begin position="12"/>
        <end position="35"/>
    </location>
</feature>
<keyword evidence="3" id="KW-1185">Reference proteome</keyword>
<comment type="caution">
    <text evidence="2">The sequence shown here is derived from an EMBL/GenBank/DDBJ whole genome shotgun (WGS) entry which is preliminary data.</text>
</comment>
<keyword evidence="1" id="KW-0812">Transmembrane</keyword>
<evidence type="ECO:0000313" key="2">
    <source>
        <dbReference type="EMBL" id="OEY93706.1"/>
    </source>
</evidence>
<name>A0A1E7R337_9GAMM</name>
<dbReference type="RefSeq" id="WP_070070516.1">
    <property type="nucleotide sequence ID" value="NZ_MKKK01000045.1"/>
</dbReference>
<keyword evidence="1" id="KW-1133">Transmembrane helix</keyword>
<proteinExistence type="predicted"/>
<dbReference type="Proteomes" id="UP000185895">
    <property type="component" value="Unassembled WGS sequence"/>
</dbReference>
<dbReference type="EMBL" id="MKKK01000045">
    <property type="protein sequence ID" value="OEY93706.1"/>
    <property type="molecule type" value="Genomic_DNA"/>
</dbReference>
<dbReference type="AlphaFoldDB" id="A0A1E7R337"/>
<organism evidence="2 3">
    <name type="scientific">Acinetobacter qingfengensis</name>
    <dbReference type="NCBI Taxonomy" id="1262585"/>
    <lineage>
        <taxon>Bacteria</taxon>
        <taxon>Pseudomonadati</taxon>
        <taxon>Pseudomonadota</taxon>
        <taxon>Gammaproteobacteria</taxon>
        <taxon>Moraxellales</taxon>
        <taxon>Moraxellaceae</taxon>
        <taxon>Acinetobacter</taxon>
    </lineage>
</organism>
<accession>A0A1E7R337</accession>
<gene>
    <name evidence="2" type="ORF">BJI46_04485</name>
</gene>
<reference evidence="2 3" key="1">
    <citation type="submission" date="2016-09" db="EMBL/GenBank/DDBJ databases">
        <authorList>
            <person name="Capua I."/>
            <person name="De Benedictis P."/>
            <person name="Joannis T."/>
            <person name="Lombin L.H."/>
            <person name="Cattoli G."/>
        </authorList>
    </citation>
    <scope>NUCLEOTIDE SEQUENCE [LARGE SCALE GENOMIC DNA]</scope>
    <source>
        <strain evidence="2 3">ANC 4671</strain>
    </source>
</reference>
<dbReference type="OrthoDB" id="6232704at2"/>
<evidence type="ECO:0000256" key="1">
    <source>
        <dbReference type="SAM" id="Phobius"/>
    </source>
</evidence>
<evidence type="ECO:0000313" key="3">
    <source>
        <dbReference type="Proteomes" id="UP000185895"/>
    </source>
</evidence>
<evidence type="ECO:0008006" key="4">
    <source>
        <dbReference type="Google" id="ProtNLM"/>
    </source>
</evidence>
<dbReference type="STRING" id="1262585.BJI46_04485"/>